<dbReference type="Pfam" id="PF08669">
    <property type="entry name" value="GCV_T_C"/>
    <property type="match status" value="1"/>
</dbReference>
<dbReference type="GO" id="GO:0008483">
    <property type="term" value="F:transaminase activity"/>
    <property type="evidence" value="ECO:0007669"/>
    <property type="project" value="UniProtKB-KW"/>
</dbReference>
<dbReference type="Pfam" id="PF01571">
    <property type="entry name" value="GCV_T"/>
    <property type="match status" value="1"/>
</dbReference>
<dbReference type="SUPFAM" id="SSF51905">
    <property type="entry name" value="FAD/NAD(P)-binding domain"/>
    <property type="match status" value="1"/>
</dbReference>
<organism evidence="8 9">
    <name type="scientific">Ostreibacterium oceani</name>
    <dbReference type="NCBI Taxonomy" id="2654998"/>
    <lineage>
        <taxon>Bacteria</taxon>
        <taxon>Pseudomonadati</taxon>
        <taxon>Pseudomonadota</taxon>
        <taxon>Gammaproteobacteria</taxon>
        <taxon>Cardiobacteriales</taxon>
        <taxon>Ostreibacteriaceae</taxon>
        <taxon>Ostreibacterium</taxon>
    </lineage>
</organism>
<dbReference type="Gene3D" id="2.40.30.110">
    <property type="entry name" value="Aminomethyltransferase beta-barrel domains"/>
    <property type="match status" value="1"/>
</dbReference>
<dbReference type="InterPro" id="IPR032503">
    <property type="entry name" value="FAO_M"/>
</dbReference>
<dbReference type="AlphaFoldDB" id="A0A6N7EV50"/>
<dbReference type="InterPro" id="IPR027266">
    <property type="entry name" value="TrmE/GcvT-like"/>
</dbReference>
<feature type="domain" description="GCVT N-terminal" evidence="5">
    <location>
        <begin position="430"/>
        <end position="737"/>
    </location>
</feature>
<keyword evidence="2" id="KW-0032">Aminotransferase</keyword>
<keyword evidence="9" id="KW-1185">Reference proteome</keyword>
<evidence type="ECO:0000259" key="6">
    <source>
        <dbReference type="Pfam" id="PF08669"/>
    </source>
</evidence>
<comment type="caution">
    <text evidence="8">The sequence shown here is derived from an EMBL/GenBank/DDBJ whole genome shotgun (WGS) entry which is preliminary data.</text>
</comment>
<gene>
    <name evidence="8" type="ORF">GCU85_00995</name>
</gene>
<proteinExistence type="inferred from homology"/>
<dbReference type="PANTHER" id="PTHR43757">
    <property type="entry name" value="AMINOMETHYLTRANSFERASE"/>
    <property type="match status" value="1"/>
</dbReference>
<dbReference type="SUPFAM" id="SSF54373">
    <property type="entry name" value="FAD-linked reductases, C-terminal domain"/>
    <property type="match status" value="1"/>
</dbReference>
<name>A0A6N7EV50_9GAMM</name>
<dbReference type="Gene3D" id="3.30.9.10">
    <property type="entry name" value="D-Amino Acid Oxidase, subunit A, domain 2"/>
    <property type="match status" value="1"/>
</dbReference>
<dbReference type="Gene3D" id="3.50.50.60">
    <property type="entry name" value="FAD/NAD(P)-binding domain"/>
    <property type="match status" value="1"/>
</dbReference>
<dbReference type="InterPro" id="IPR013977">
    <property type="entry name" value="GcvT_C"/>
</dbReference>
<dbReference type="InterPro" id="IPR028896">
    <property type="entry name" value="GcvT/YgfZ/DmdA"/>
</dbReference>
<evidence type="ECO:0000259" key="4">
    <source>
        <dbReference type="Pfam" id="PF01266"/>
    </source>
</evidence>
<evidence type="ECO:0000259" key="7">
    <source>
        <dbReference type="Pfam" id="PF16350"/>
    </source>
</evidence>
<feature type="domain" description="FAD dependent oxidoreductase" evidence="4">
    <location>
        <begin position="6"/>
        <end position="370"/>
    </location>
</feature>
<evidence type="ECO:0000259" key="5">
    <source>
        <dbReference type="Pfam" id="PF01571"/>
    </source>
</evidence>
<dbReference type="Proteomes" id="UP000471298">
    <property type="component" value="Unassembled WGS sequence"/>
</dbReference>
<keyword evidence="2" id="KW-0808">Transferase</keyword>
<feature type="domain" description="Aminomethyltransferase C-terminal" evidence="6">
    <location>
        <begin position="756"/>
        <end position="835"/>
    </location>
</feature>
<keyword evidence="3" id="KW-0560">Oxidoreductase</keyword>
<dbReference type="Pfam" id="PF01266">
    <property type="entry name" value="DAO"/>
    <property type="match status" value="1"/>
</dbReference>
<dbReference type="EMBL" id="WHNW01000001">
    <property type="protein sequence ID" value="MPV85309.1"/>
    <property type="molecule type" value="Genomic_DNA"/>
</dbReference>
<sequence>MKTEAKVVVIGGGVVGVSTLYHLAKKGWGEDSVLLEKHDLTSGSTWHAAGLLPLFNMSYSVGKIHKYSVDLYNRLDEETGMHAGLSVVSNVRLAKTKDRMDEYLYYEGVAKTIGIDVKWLTPEDIKAKWDYVNTDGLLGAIQHTEDGYIQPADLTQALAKGARNNGGKIYEHTSVTGIVQQADGKWLVQTDKGDILAEHVVSCTGSYARKTGEMVGINIPVMPVEHQFIVTEPHPDLLKRKQDGQPELCVLRESDSGWYMREEAGGLLLGPYEEGAPACYVDGPAEGTKYELFDGDLDRLMPHIETAIERVPYFGEAGVKEVYNGAIAYTPDGNPIIGPAGHGLKNFWLNEGHSFGITAAGGAGWQLAEWIIDGEPTIDMLGVDPRRFGDYATRGFLVKKCEEAYDHVFKTHYPDEQREAARPLRTHPSYPRLKALGGVFGDTFGWERAHWFKPSLDYTLPENEQSTGDVLWDKNYANPNKGDTDAVEAIVEKWSFRRSNYFDCVGAECRNVMNNVGVLDMSAFSKFTCTGPGAEAWLNSLTTNTIPKKKGRIALTYLLTEQGGVLAEFTVYKRGEQDYYLVSAGAQEAHDWDYLLKAVPKDGSVNLQKITTQMGVLVLAGPNSRKVLEKLTDADLSTPAFPWLSGKTINVGAATAEAIRVNFVGEYGWELHHPIEMQAYILDKVLAAGAEFDIKPFGIYAMNSMRLEKSYCLVGTEMSIEYAAYESGLGFFIKTDKEFVGKKGLLDWKEKGLKNKLVTLEIHGVKDADARGSEAVYKAGQVVGRITSGGYGFRVEKSLALAMLPPELTKVGTEVKVRILGEDYSATVIPASPYDKENEKLRQ</sequence>
<dbReference type="Gene3D" id="3.30.1360.120">
    <property type="entry name" value="Probable tRNA modification gtpase trme, domain 1"/>
    <property type="match status" value="1"/>
</dbReference>
<dbReference type="InterPro" id="IPR006222">
    <property type="entry name" value="GCVT_N"/>
</dbReference>
<evidence type="ECO:0000313" key="8">
    <source>
        <dbReference type="EMBL" id="MPV85309.1"/>
    </source>
</evidence>
<evidence type="ECO:0000313" key="9">
    <source>
        <dbReference type="Proteomes" id="UP000471298"/>
    </source>
</evidence>
<dbReference type="InterPro" id="IPR006076">
    <property type="entry name" value="FAD-dep_OxRdtase"/>
</dbReference>
<dbReference type="Pfam" id="PF16350">
    <property type="entry name" value="FAO_M"/>
    <property type="match status" value="1"/>
</dbReference>
<feature type="domain" description="FAD dependent oxidoreductase central" evidence="7">
    <location>
        <begin position="373"/>
        <end position="426"/>
    </location>
</feature>
<dbReference type="InterPro" id="IPR029043">
    <property type="entry name" value="GcvT/YgfZ_C"/>
</dbReference>
<dbReference type="PANTHER" id="PTHR43757:SF2">
    <property type="entry name" value="AMINOMETHYLTRANSFERASE, MITOCHONDRIAL"/>
    <property type="match status" value="1"/>
</dbReference>
<comment type="similarity">
    <text evidence="1">Belongs to the GcvT family.</text>
</comment>
<dbReference type="RefSeq" id="WP_152808430.1">
    <property type="nucleotide sequence ID" value="NZ_WHNW01000001.1"/>
</dbReference>
<dbReference type="InterPro" id="IPR036188">
    <property type="entry name" value="FAD/NAD-bd_sf"/>
</dbReference>
<dbReference type="SUPFAM" id="SSF101790">
    <property type="entry name" value="Aminomethyltransferase beta-barrel domain"/>
    <property type="match status" value="1"/>
</dbReference>
<dbReference type="InParanoid" id="A0A6N7EV50"/>
<dbReference type="GO" id="GO:0016491">
    <property type="term" value="F:oxidoreductase activity"/>
    <property type="evidence" value="ECO:0007669"/>
    <property type="project" value="UniProtKB-KW"/>
</dbReference>
<protein>
    <submittedName>
        <fullName evidence="8">FAD-dependent oxidoreductase</fullName>
    </submittedName>
</protein>
<dbReference type="Gene3D" id="3.30.70.1400">
    <property type="entry name" value="Aminomethyltransferase beta-barrel domains"/>
    <property type="match status" value="1"/>
</dbReference>
<dbReference type="SUPFAM" id="SSF103025">
    <property type="entry name" value="Folate-binding domain"/>
    <property type="match status" value="1"/>
</dbReference>
<evidence type="ECO:0000256" key="1">
    <source>
        <dbReference type="ARBA" id="ARBA00008609"/>
    </source>
</evidence>
<evidence type="ECO:0000256" key="2">
    <source>
        <dbReference type="ARBA" id="ARBA00022576"/>
    </source>
</evidence>
<accession>A0A6N7EV50</accession>
<reference evidence="8 9" key="1">
    <citation type="submission" date="2019-10" db="EMBL/GenBank/DDBJ databases">
        <title>Cardiobacteriales fam. a chemoheterotrophic member of the order Cardiobacteriales, and proposal of Cardiobacteriales fam. nov.</title>
        <authorList>
            <person name="Wang C."/>
        </authorList>
    </citation>
    <scope>NUCLEOTIDE SEQUENCE [LARGE SCALE GENOMIC DNA]</scope>
    <source>
        <strain evidence="8 9">ML27</strain>
    </source>
</reference>
<evidence type="ECO:0000256" key="3">
    <source>
        <dbReference type="ARBA" id="ARBA00023002"/>
    </source>
</evidence>